<gene>
    <name evidence="7" type="ORF">A3K49_01635</name>
</gene>
<evidence type="ECO:0000256" key="1">
    <source>
        <dbReference type="ARBA" id="ARBA00022490"/>
    </source>
</evidence>
<evidence type="ECO:0000256" key="5">
    <source>
        <dbReference type="HAMAP-Rule" id="MF_00651"/>
    </source>
</evidence>
<protein>
    <recommendedName>
        <fullName evidence="5">Putative pre-16S rRNA nuclease</fullName>
        <ecNumber evidence="5">3.1.-.-</ecNumber>
    </recommendedName>
</protein>
<dbReference type="AlphaFoldDB" id="A0A1F4T4M1"/>
<dbReference type="EMBL" id="MEUG01000001">
    <property type="protein sequence ID" value="OGC27702.1"/>
    <property type="molecule type" value="Genomic_DNA"/>
</dbReference>
<evidence type="ECO:0000259" key="6">
    <source>
        <dbReference type="SMART" id="SM00732"/>
    </source>
</evidence>
<keyword evidence="2 5" id="KW-0690">Ribosome biogenesis</keyword>
<comment type="similarity">
    <text evidence="5">Belongs to the YqgF HJR family.</text>
</comment>
<keyword evidence="1 5" id="KW-0963">Cytoplasm</keyword>
<dbReference type="GO" id="GO:0004518">
    <property type="term" value="F:nuclease activity"/>
    <property type="evidence" value="ECO:0007669"/>
    <property type="project" value="UniProtKB-KW"/>
</dbReference>
<evidence type="ECO:0000256" key="3">
    <source>
        <dbReference type="ARBA" id="ARBA00022722"/>
    </source>
</evidence>
<organism evidence="7 8">
    <name type="scientific">candidate division WOR-1 bacterium RIFOXYC12_FULL_54_18</name>
    <dbReference type="NCBI Taxonomy" id="1802584"/>
    <lineage>
        <taxon>Bacteria</taxon>
        <taxon>Bacillati</taxon>
        <taxon>Saganbacteria</taxon>
    </lineage>
</organism>
<dbReference type="NCBIfam" id="TIGR00250">
    <property type="entry name" value="RNAse_H_YqgF"/>
    <property type="match status" value="1"/>
</dbReference>
<comment type="subcellular location">
    <subcellularLocation>
        <location evidence="5">Cytoplasm</location>
    </subcellularLocation>
</comment>
<dbReference type="SUPFAM" id="SSF53098">
    <property type="entry name" value="Ribonuclease H-like"/>
    <property type="match status" value="1"/>
</dbReference>
<dbReference type="CDD" id="cd16964">
    <property type="entry name" value="YqgF"/>
    <property type="match status" value="1"/>
</dbReference>
<evidence type="ECO:0000313" key="8">
    <source>
        <dbReference type="Proteomes" id="UP000178602"/>
    </source>
</evidence>
<dbReference type="PANTHER" id="PTHR33317">
    <property type="entry name" value="POLYNUCLEOTIDYL TRANSFERASE, RIBONUCLEASE H-LIKE SUPERFAMILY PROTEIN"/>
    <property type="match status" value="1"/>
</dbReference>
<dbReference type="InterPro" id="IPR012337">
    <property type="entry name" value="RNaseH-like_sf"/>
</dbReference>
<evidence type="ECO:0000313" key="7">
    <source>
        <dbReference type="EMBL" id="OGC27702.1"/>
    </source>
</evidence>
<dbReference type="InterPro" id="IPR005227">
    <property type="entry name" value="YqgF"/>
</dbReference>
<dbReference type="EC" id="3.1.-.-" evidence="5"/>
<keyword evidence="4 5" id="KW-0378">Hydrolase</keyword>
<evidence type="ECO:0000256" key="4">
    <source>
        <dbReference type="ARBA" id="ARBA00022801"/>
    </source>
</evidence>
<sequence>MNRIMAIDLGTKRIGIAVSDLLGLTAQPVTVLEKKEDGSELEAIAALIEDFGNVSELLLGLPKTLKGEEGPAAQNARSFAARLKERFNLKVTLWDERMTTVAANKFLISAGVSRKDRKKVIDKSAAAGILRSYLDRSNKR</sequence>
<keyword evidence="7" id="KW-0347">Helicase</keyword>
<dbReference type="PANTHER" id="PTHR33317:SF4">
    <property type="entry name" value="POLYNUCLEOTIDYL TRANSFERASE, RIBONUCLEASE H-LIKE SUPERFAMILY PROTEIN"/>
    <property type="match status" value="1"/>
</dbReference>
<keyword evidence="7" id="KW-0547">Nucleotide-binding</keyword>
<dbReference type="InterPro" id="IPR006641">
    <property type="entry name" value="YqgF/RNaseH-like_dom"/>
</dbReference>
<keyword evidence="3 5" id="KW-0540">Nuclease</keyword>
<reference evidence="7 8" key="1">
    <citation type="journal article" date="2016" name="Nat. Commun.">
        <title>Thousands of microbial genomes shed light on interconnected biogeochemical processes in an aquifer system.</title>
        <authorList>
            <person name="Anantharaman K."/>
            <person name="Brown C.T."/>
            <person name="Hug L.A."/>
            <person name="Sharon I."/>
            <person name="Castelle C.J."/>
            <person name="Probst A.J."/>
            <person name="Thomas B.C."/>
            <person name="Singh A."/>
            <person name="Wilkins M.J."/>
            <person name="Karaoz U."/>
            <person name="Brodie E.L."/>
            <person name="Williams K.H."/>
            <person name="Hubbard S.S."/>
            <person name="Banfield J.F."/>
        </authorList>
    </citation>
    <scope>NUCLEOTIDE SEQUENCE [LARGE SCALE GENOMIC DNA]</scope>
</reference>
<accession>A0A1F4T4M1</accession>
<keyword evidence="7" id="KW-0067">ATP-binding</keyword>
<dbReference type="GO" id="GO:0000967">
    <property type="term" value="P:rRNA 5'-end processing"/>
    <property type="evidence" value="ECO:0007669"/>
    <property type="project" value="UniProtKB-UniRule"/>
</dbReference>
<dbReference type="Proteomes" id="UP000178602">
    <property type="component" value="Unassembled WGS sequence"/>
</dbReference>
<dbReference type="GO" id="GO:0016788">
    <property type="term" value="F:hydrolase activity, acting on ester bonds"/>
    <property type="evidence" value="ECO:0007669"/>
    <property type="project" value="UniProtKB-UniRule"/>
</dbReference>
<dbReference type="HAMAP" id="MF_00651">
    <property type="entry name" value="Nuclease_YqgF"/>
    <property type="match status" value="1"/>
</dbReference>
<dbReference type="GO" id="GO:0005829">
    <property type="term" value="C:cytosol"/>
    <property type="evidence" value="ECO:0007669"/>
    <property type="project" value="TreeGrafter"/>
</dbReference>
<dbReference type="Pfam" id="PF03652">
    <property type="entry name" value="RuvX"/>
    <property type="match status" value="1"/>
</dbReference>
<comment type="caution">
    <text evidence="7">The sequence shown here is derived from an EMBL/GenBank/DDBJ whole genome shotgun (WGS) entry which is preliminary data.</text>
</comment>
<dbReference type="Gene3D" id="3.30.420.140">
    <property type="entry name" value="YqgF/RNase H-like domain"/>
    <property type="match status" value="1"/>
</dbReference>
<comment type="function">
    <text evidence="5">Could be a nuclease involved in processing of the 5'-end of pre-16S rRNA.</text>
</comment>
<proteinExistence type="inferred from homology"/>
<feature type="domain" description="YqgF/RNase H-like" evidence="6">
    <location>
        <begin position="2"/>
        <end position="103"/>
    </location>
</feature>
<name>A0A1F4T4M1_UNCSA</name>
<dbReference type="InterPro" id="IPR037027">
    <property type="entry name" value="YqgF/RNaseH-like_dom_sf"/>
</dbReference>
<evidence type="ECO:0000256" key="2">
    <source>
        <dbReference type="ARBA" id="ARBA00022517"/>
    </source>
</evidence>
<dbReference type="GO" id="GO:0004386">
    <property type="term" value="F:helicase activity"/>
    <property type="evidence" value="ECO:0007669"/>
    <property type="project" value="UniProtKB-KW"/>
</dbReference>
<dbReference type="SMART" id="SM00732">
    <property type="entry name" value="YqgFc"/>
    <property type="match status" value="1"/>
</dbReference>